<dbReference type="Proteomes" id="UP000035553">
    <property type="component" value="Unassembled WGS sequence"/>
</dbReference>
<reference evidence="2 3" key="1">
    <citation type="journal article" date="2011" name="J. Bacteriol.">
        <title>Draft genome sequence of Sporolactobacillus inulinus strain CASD, an efficient D-lactic acid-producing bacterium with high-concentration lactate tolerance capability.</title>
        <authorList>
            <person name="Yu B."/>
            <person name="Su F."/>
            <person name="Wang L."/>
            <person name="Xu K."/>
            <person name="Zhao B."/>
            <person name="Xu P."/>
        </authorList>
    </citation>
    <scope>NUCLEOTIDE SEQUENCE [LARGE SCALE GENOMIC DNA]</scope>
    <source>
        <strain evidence="2 3">CASD</strain>
    </source>
</reference>
<keyword evidence="1" id="KW-0812">Transmembrane</keyword>
<proteinExistence type="predicted"/>
<keyword evidence="1" id="KW-1133">Transmembrane helix</keyword>
<dbReference type="AlphaFoldDB" id="A0A0U1QNP2"/>
<organism evidence="2 3">
    <name type="scientific">Sporolactobacillus inulinus CASD</name>
    <dbReference type="NCBI Taxonomy" id="1069536"/>
    <lineage>
        <taxon>Bacteria</taxon>
        <taxon>Bacillati</taxon>
        <taxon>Bacillota</taxon>
        <taxon>Bacilli</taxon>
        <taxon>Bacillales</taxon>
        <taxon>Sporolactobacillaceae</taxon>
        <taxon>Sporolactobacillus</taxon>
    </lineage>
</organism>
<protein>
    <submittedName>
        <fullName evidence="2">Uncharacterized protein</fullName>
    </submittedName>
</protein>
<comment type="caution">
    <text evidence="2">The sequence shown here is derived from an EMBL/GenBank/DDBJ whole genome shotgun (WGS) entry which is preliminary data.</text>
</comment>
<keyword evidence="3" id="KW-1185">Reference proteome</keyword>
<name>A0A0U1QNP2_9BACL</name>
<evidence type="ECO:0000313" key="2">
    <source>
        <dbReference type="EMBL" id="KLI02438.1"/>
    </source>
</evidence>
<evidence type="ECO:0000256" key="1">
    <source>
        <dbReference type="SAM" id="Phobius"/>
    </source>
</evidence>
<dbReference type="STRING" id="1069536.SINU_08225"/>
<gene>
    <name evidence="2" type="ORF">SINU_08225</name>
</gene>
<sequence>MDTIKTALKALIFYLILLTIGDLLFGFRTHIAYYNLFRPVNWLLFAALLYFFLFPVKGKDSTE</sequence>
<accession>A0A0U1QNP2</accession>
<keyword evidence="1" id="KW-0472">Membrane</keyword>
<dbReference type="RefSeq" id="WP_010023387.1">
    <property type="nucleotide sequence ID" value="NZ_AFVQ02000100.1"/>
</dbReference>
<feature type="transmembrane region" description="Helical" evidence="1">
    <location>
        <begin position="12"/>
        <end position="33"/>
    </location>
</feature>
<feature type="transmembrane region" description="Helical" evidence="1">
    <location>
        <begin position="39"/>
        <end position="56"/>
    </location>
</feature>
<dbReference type="EMBL" id="AFVQ02000100">
    <property type="protein sequence ID" value="KLI02438.1"/>
    <property type="molecule type" value="Genomic_DNA"/>
</dbReference>
<evidence type="ECO:0000313" key="3">
    <source>
        <dbReference type="Proteomes" id="UP000035553"/>
    </source>
</evidence>